<dbReference type="PANTHER" id="PTHR43820">
    <property type="entry name" value="HIGH-AFFINITY BRANCHED-CHAIN AMINO ACID TRANSPORT ATP-BINDING PROTEIN LIVF"/>
    <property type="match status" value="1"/>
</dbReference>
<dbReference type="CDD" id="cd03224">
    <property type="entry name" value="ABC_TM1139_LivF_branched"/>
    <property type="match status" value="1"/>
</dbReference>
<dbReference type="Gene3D" id="3.40.50.300">
    <property type="entry name" value="P-loop containing nucleotide triphosphate hydrolases"/>
    <property type="match status" value="1"/>
</dbReference>
<evidence type="ECO:0000313" key="7">
    <source>
        <dbReference type="EMBL" id="KGF72925.1"/>
    </source>
</evidence>
<comment type="similarity">
    <text evidence="1">Belongs to the ABC transporter superfamily.</text>
</comment>
<accession>A0A098TKR3</accession>
<dbReference type="AlphaFoldDB" id="A0A098TKR3"/>
<protein>
    <submittedName>
        <fullName evidence="7">ABC transporter ATP-binding protein</fullName>
    </submittedName>
</protein>
<keyword evidence="2" id="KW-0813">Transport</keyword>
<gene>
    <name evidence="7" type="ORF">DO97_04320</name>
</gene>
<evidence type="ECO:0000313" key="8">
    <source>
        <dbReference type="Proteomes" id="UP000030170"/>
    </source>
</evidence>
<dbReference type="InterPro" id="IPR017871">
    <property type="entry name" value="ABC_transporter-like_CS"/>
</dbReference>
<dbReference type="PANTHER" id="PTHR43820:SF3">
    <property type="entry name" value="BRANCHED-CHAIN AMINO ACID TRANSPORT SYSTEM,ATP-BINDING PROTEIN"/>
    <property type="match status" value="1"/>
</dbReference>
<dbReference type="OrthoDB" id="538665at2"/>
<keyword evidence="5" id="KW-0029">Amino-acid transport</keyword>
<name>A0A098TKR3_9CYAN</name>
<organism evidence="7 8">
    <name type="scientific">Neosynechococcus sphagnicola sy1</name>
    <dbReference type="NCBI Taxonomy" id="1497020"/>
    <lineage>
        <taxon>Bacteria</taxon>
        <taxon>Bacillati</taxon>
        <taxon>Cyanobacteriota</taxon>
        <taxon>Cyanophyceae</taxon>
        <taxon>Neosynechococcales</taxon>
        <taxon>Neosynechococcaceae</taxon>
        <taxon>Neosynechococcus</taxon>
    </lineage>
</organism>
<evidence type="ECO:0000256" key="3">
    <source>
        <dbReference type="ARBA" id="ARBA00022741"/>
    </source>
</evidence>
<evidence type="ECO:0000259" key="6">
    <source>
        <dbReference type="PROSITE" id="PS50893"/>
    </source>
</evidence>
<dbReference type="Pfam" id="PF00005">
    <property type="entry name" value="ABC_tran"/>
    <property type="match status" value="1"/>
</dbReference>
<dbReference type="PROSITE" id="PS00211">
    <property type="entry name" value="ABC_TRANSPORTER_1"/>
    <property type="match status" value="1"/>
</dbReference>
<dbReference type="InterPro" id="IPR003439">
    <property type="entry name" value="ABC_transporter-like_ATP-bd"/>
</dbReference>
<dbReference type="InterPro" id="IPR003593">
    <property type="entry name" value="AAA+_ATPase"/>
</dbReference>
<keyword evidence="3" id="KW-0547">Nucleotide-binding</keyword>
<dbReference type="RefSeq" id="WP_036532621.1">
    <property type="nucleotide sequence ID" value="NZ_JJML01000017.1"/>
</dbReference>
<evidence type="ECO:0000256" key="2">
    <source>
        <dbReference type="ARBA" id="ARBA00022448"/>
    </source>
</evidence>
<keyword evidence="4 7" id="KW-0067">ATP-binding</keyword>
<keyword evidence="8" id="KW-1185">Reference proteome</keyword>
<dbReference type="InterPro" id="IPR027417">
    <property type="entry name" value="P-loop_NTPase"/>
</dbReference>
<dbReference type="Proteomes" id="UP000030170">
    <property type="component" value="Unassembled WGS sequence"/>
</dbReference>
<dbReference type="SUPFAM" id="SSF52540">
    <property type="entry name" value="P-loop containing nucleoside triphosphate hydrolases"/>
    <property type="match status" value="1"/>
</dbReference>
<feature type="domain" description="ABC transporter" evidence="6">
    <location>
        <begin position="15"/>
        <end position="245"/>
    </location>
</feature>
<dbReference type="GO" id="GO:0005524">
    <property type="term" value="F:ATP binding"/>
    <property type="evidence" value="ECO:0007669"/>
    <property type="project" value="UniProtKB-KW"/>
</dbReference>
<evidence type="ECO:0000256" key="5">
    <source>
        <dbReference type="ARBA" id="ARBA00022970"/>
    </source>
</evidence>
<dbReference type="InterPro" id="IPR052156">
    <property type="entry name" value="BCAA_Transport_ATP-bd_LivF"/>
</dbReference>
<sequence length="246" mass="26681">MSYSELKPPAKAPLLQIQQLCVNYGGIEALRGIDLEVYGGEVVTLIGANGAGKSTTLRAISRLIPPRSGQIYFQGRKITAYRPDQVVKLGIAQSPEGRRVLAHQTVLDNLELGAYTRDHGADIRADIDYQFQTFPRLAERRHQLAGTLSGGEQQMLAIARALMSRPQLLLLDEPSLGLAPTIVLEIFAIIQSLHTAGVTILLVEQNATLALQAADRGYVLEAGCITLEGPATELLTNEQVKRAYLG</sequence>
<proteinExistence type="inferred from homology"/>
<dbReference type="GO" id="GO:0015807">
    <property type="term" value="P:L-amino acid transport"/>
    <property type="evidence" value="ECO:0007669"/>
    <property type="project" value="TreeGrafter"/>
</dbReference>
<dbReference type="EMBL" id="JJML01000017">
    <property type="protein sequence ID" value="KGF72925.1"/>
    <property type="molecule type" value="Genomic_DNA"/>
</dbReference>
<reference evidence="7 8" key="1">
    <citation type="journal article" date="2014" name="Mol. Ecol.">
        <title>Evolution of Synechococcus.</title>
        <authorList>
            <person name="Dvorak P."/>
            <person name="Casamatta D."/>
            <person name="Hasler P."/>
            <person name="Poulickova A."/>
            <person name="Ondrej V."/>
            <person name="Sanges R."/>
        </authorList>
    </citation>
    <scope>NUCLEOTIDE SEQUENCE [LARGE SCALE GENOMIC DNA]</scope>
    <source>
        <strain evidence="7 8">CAUP A 1101</strain>
    </source>
</reference>
<dbReference type="GO" id="GO:0015658">
    <property type="term" value="F:branched-chain amino acid transmembrane transporter activity"/>
    <property type="evidence" value="ECO:0007669"/>
    <property type="project" value="InterPro"/>
</dbReference>
<dbReference type="SMART" id="SM00382">
    <property type="entry name" value="AAA"/>
    <property type="match status" value="1"/>
</dbReference>
<comment type="caution">
    <text evidence="7">The sequence shown here is derived from an EMBL/GenBank/DDBJ whole genome shotgun (WGS) entry which is preliminary data.</text>
</comment>
<dbReference type="PIRSF" id="PIRSF039137">
    <property type="entry name" value="ABC_branched_ATPase"/>
    <property type="match status" value="1"/>
</dbReference>
<dbReference type="InterPro" id="IPR030660">
    <property type="entry name" value="ABC_branched_ATPase_LivF/BraG"/>
</dbReference>
<dbReference type="PROSITE" id="PS50893">
    <property type="entry name" value="ABC_TRANSPORTER_2"/>
    <property type="match status" value="1"/>
</dbReference>
<dbReference type="GO" id="GO:0016887">
    <property type="term" value="F:ATP hydrolysis activity"/>
    <property type="evidence" value="ECO:0007669"/>
    <property type="project" value="InterPro"/>
</dbReference>
<dbReference type="STRING" id="1497020.DO97_04320"/>
<evidence type="ECO:0000256" key="4">
    <source>
        <dbReference type="ARBA" id="ARBA00022840"/>
    </source>
</evidence>
<evidence type="ECO:0000256" key="1">
    <source>
        <dbReference type="ARBA" id="ARBA00005417"/>
    </source>
</evidence>